<gene>
    <name evidence="2" type="ORF">MERR_LOCUS12211</name>
</gene>
<organism evidence="2 3">
    <name type="scientific">Microthlaspi erraticum</name>
    <dbReference type="NCBI Taxonomy" id="1685480"/>
    <lineage>
        <taxon>Eukaryota</taxon>
        <taxon>Viridiplantae</taxon>
        <taxon>Streptophyta</taxon>
        <taxon>Embryophyta</taxon>
        <taxon>Tracheophyta</taxon>
        <taxon>Spermatophyta</taxon>
        <taxon>Magnoliopsida</taxon>
        <taxon>eudicotyledons</taxon>
        <taxon>Gunneridae</taxon>
        <taxon>Pentapetalae</taxon>
        <taxon>rosids</taxon>
        <taxon>malvids</taxon>
        <taxon>Brassicales</taxon>
        <taxon>Brassicaceae</taxon>
        <taxon>Coluteocarpeae</taxon>
        <taxon>Microthlaspi</taxon>
    </lineage>
</organism>
<dbReference type="PANTHER" id="PTHR24559">
    <property type="entry name" value="TRANSPOSON TY3-I GAG-POL POLYPROTEIN"/>
    <property type="match status" value="1"/>
</dbReference>
<comment type="caution">
    <text evidence="2">The sequence shown here is derived from an EMBL/GenBank/DDBJ whole genome shotgun (WGS) entry which is preliminary data.</text>
</comment>
<evidence type="ECO:0000313" key="3">
    <source>
        <dbReference type="Proteomes" id="UP000467841"/>
    </source>
</evidence>
<dbReference type="SUPFAM" id="SSF56672">
    <property type="entry name" value="DNA/RNA polymerases"/>
    <property type="match status" value="1"/>
</dbReference>
<protein>
    <recommendedName>
        <fullName evidence="4">Reverse transcriptase domain-containing protein</fullName>
    </recommendedName>
</protein>
<name>A0A6D2IIN4_9BRAS</name>
<evidence type="ECO:0000256" key="1">
    <source>
        <dbReference type="SAM" id="MobiDB-lite"/>
    </source>
</evidence>
<feature type="region of interest" description="Disordered" evidence="1">
    <location>
        <begin position="1"/>
        <end position="108"/>
    </location>
</feature>
<dbReference type="InterPro" id="IPR053134">
    <property type="entry name" value="RNA-dir_DNA_polymerase"/>
</dbReference>
<evidence type="ECO:0008006" key="4">
    <source>
        <dbReference type="Google" id="ProtNLM"/>
    </source>
</evidence>
<dbReference type="AlphaFoldDB" id="A0A6D2IIN4"/>
<accession>A0A6D2IIN4</accession>
<evidence type="ECO:0000313" key="2">
    <source>
        <dbReference type="EMBL" id="CAA7024976.1"/>
    </source>
</evidence>
<proteinExistence type="predicted"/>
<dbReference type="Proteomes" id="UP000467841">
    <property type="component" value="Unassembled WGS sequence"/>
</dbReference>
<dbReference type="CDD" id="cd01647">
    <property type="entry name" value="RT_LTR"/>
    <property type="match status" value="1"/>
</dbReference>
<dbReference type="Gene3D" id="3.10.10.10">
    <property type="entry name" value="HIV Type 1 Reverse Transcriptase, subunit A, domain 1"/>
    <property type="match status" value="1"/>
</dbReference>
<dbReference type="InterPro" id="IPR043502">
    <property type="entry name" value="DNA/RNA_pol_sf"/>
</dbReference>
<feature type="compositionally biased region" description="Basic and acidic residues" evidence="1">
    <location>
        <begin position="8"/>
        <end position="24"/>
    </location>
</feature>
<feature type="compositionally biased region" description="Basic and acidic residues" evidence="1">
    <location>
        <begin position="75"/>
        <end position="97"/>
    </location>
</feature>
<dbReference type="EMBL" id="CACVBM020000954">
    <property type="protein sequence ID" value="CAA7024976.1"/>
    <property type="molecule type" value="Genomic_DNA"/>
</dbReference>
<reference evidence="2" key="1">
    <citation type="submission" date="2020-01" db="EMBL/GenBank/DDBJ databases">
        <authorList>
            <person name="Mishra B."/>
        </authorList>
    </citation>
    <scope>NUCLEOTIDE SEQUENCE [LARGE SCALE GENOMIC DNA]</scope>
</reference>
<keyword evidence="3" id="KW-1185">Reference proteome</keyword>
<dbReference type="PANTHER" id="PTHR24559:SF444">
    <property type="entry name" value="REVERSE TRANSCRIPTASE DOMAIN-CONTAINING PROTEIN"/>
    <property type="match status" value="1"/>
</dbReference>
<sequence>MPQVPNAERYRHDPRKSGDVENMLRCRAQATSFIPNLRHRRSFSDRRIQPPAPERAPSRVGQPGEHRRPGSRTLCWDRHGNLDRPRAKRRPDVQTDKQKRRKLGHDRAQAVNDEVERLSKAGSIVEVRYPGWLANPVVVKKKNGKWRVCVDFTDLNKACPKDSYPLPAYRSARRGNGRERATILHGCFLRLQPDPDAPDDREKTAFITDRGTYCYKVMRSA</sequence>